<reference evidence="2" key="1">
    <citation type="journal article" date="2014" name="Science">
        <title>The coffee genome provides insight into the convergent evolution of caffeine biosynthesis.</title>
        <authorList>
            <person name="Denoeud F."/>
            <person name="Carretero-Paulet L."/>
            <person name="Dereeper A."/>
            <person name="Droc G."/>
            <person name="Guyot R."/>
            <person name="Pietrella M."/>
            <person name="Zheng C."/>
            <person name="Alberti A."/>
            <person name="Anthony F."/>
            <person name="Aprea G."/>
            <person name="Aury J.M."/>
            <person name="Bento P."/>
            <person name="Bernard M."/>
            <person name="Bocs S."/>
            <person name="Campa C."/>
            <person name="Cenci A."/>
            <person name="Combes M.C."/>
            <person name="Crouzillat D."/>
            <person name="Da Silva C."/>
            <person name="Daddiego L."/>
            <person name="De Bellis F."/>
            <person name="Dussert S."/>
            <person name="Garsmeur O."/>
            <person name="Gayraud T."/>
            <person name="Guignon V."/>
            <person name="Jahn K."/>
            <person name="Jamilloux V."/>
            <person name="Joet T."/>
            <person name="Labadie K."/>
            <person name="Lan T."/>
            <person name="Leclercq J."/>
            <person name="Lepelley M."/>
            <person name="Leroy T."/>
            <person name="Li L.T."/>
            <person name="Librado P."/>
            <person name="Lopez L."/>
            <person name="Munoz A."/>
            <person name="Noel B."/>
            <person name="Pallavicini A."/>
            <person name="Perrotta G."/>
            <person name="Poncet V."/>
            <person name="Pot D."/>
            <person name="Priyono X."/>
            <person name="Rigoreau M."/>
            <person name="Rouard M."/>
            <person name="Rozas J."/>
            <person name="Tranchant-Dubreuil C."/>
            <person name="VanBuren R."/>
            <person name="Zhang Q."/>
            <person name="Andrade A.C."/>
            <person name="Argout X."/>
            <person name="Bertrand B."/>
            <person name="de Kochko A."/>
            <person name="Graziosi G."/>
            <person name="Henry R.J."/>
            <person name="Jayarama X."/>
            <person name="Ming R."/>
            <person name="Nagai C."/>
            <person name="Rounsley S."/>
            <person name="Sankoff D."/>
            <person name="Giuliano G."/>
            <person name="Albert V.A."/>
            <person name="Wincker P."/>
            <person name="Lashermes P."/>
        </authorList>
    </citation>
    <scope>NUCLEOTIDE SEQUENCE [LARGE SCALE GENOMIC DNA]</scope>
    <source>
        <strain evidence="2">cv. DH200-94</strain>
    </source>
</reference>
<dbReference type="InParanoid" id="A0A068UH27"/>
<dbReference type="EMBL" id="HG739112">
    <property type="protein sequence ID" value="CDP07870.1"/>
    <property type="molecule type" value="Genomic_DNA"/>
</dbReference>
<name>A0A068UH27_COFCA</name>
<proteinExistence type="predicted"/>
<dbReference type="AlphaFoldDB" id="A0A068UH27"/>
<protein>
    <submittedName>
        <fullName evidence="1">Uncharacterized protein</fullName>
    </submittedName>
</protein>
<evidence type="ECO:0000313" key="2">
    <source>
        <dbReference type="Proteomes" id="UP000295252"/>
    </source>
</evidence>
<evidence type="ECO:0000313" key="1">
    <source>
        <dbReference type="EMBL" id="CDP07870.1"/>
    </source>
</evidence>
<keyword evidence="2" id="KW-1185">Reference proteome</keyword>
<gene>
    <name evidence="1" type="ORF">GSCOC_T00025347001</name>
</gene>
<dbReference type="Proteomes" id="UP000295252">
    <property type="component" value="Chromosome X"/>
</dbReference>
<sequence>ASSLLIPFGCFFSRQNRACKVAISAVLLLLYARFYRGTACFSLILPRSFFCSQTG</sequence>
<accession>A0A068UH27</accession>
<dbReference type="Gramene" id="CDP07870">
    <property type="protein sequence ID" value="CDP07870"/>
    <property type="gene ID" value="GSCOC_T00025347001"/>
</dbReference>
<feature type="non-terminal residue" evidence="1">
    <location>
        <position position="1"/>
    </location>
</feature>
<organism evidence="1 2">
    <name type="scientific">Coffea canephora</name>
    <name type="common">Robusta coffee</name>
    <dbReference type="NCBI Taxonomy" id="49390"/>
    <lineage>
        <taxon>Eukaryota</taxon>
        <taxon>Viridiplantae</taxon>
        <taxon>Streptophyta</taxon>
        <taxon>Embryophyta</taxon>
        <taxon>Tracheophyta</taxon>
        <taxon>Spermatophyta</taxon>
        <taxon>Magnoliopsida</taxon>
        <taxon>eudicotyledons</taxon>
        <taxon>Gunneridae</taxon>
        <taxon>Pentapetalae</taxon>
        <taxon>asterids</taxon>
        <taxon>lamiids</taxon>
        <taxon>Gentianales</taxon>
        <taxon>Rubiaceae</taxon>
        <taxon>Ixoroideae</taxon>
        <taxon>Gardenieae complex</taxon>
        <taxon>Bertiereae - Coffeeae clade</taxon>
        <taxon>Coffeeae</taxon>
        <taxon>Coffea</taxon>
    </lineage>
</organism>